<protein>
    <submittedName>
        <fullName evidence="1">Uncharacterized protein</fullName>
    </submittedName>
</protein>
<sequence>MTDAGKSSAMRCDNWAKREALYEVMLVSYKTMRELETAEMRLLYEKGNVALNSLKSVLQVALAGVHAVISRFPGLLSAAEADAL</sequence>
<accession>A0A833WFH1</accession>
<dbReference type="AlphaFoldDB" id="A0A833WFH1"/>
<dbReference type="EMBL" id="JAACNO010002301">
    <property type="protein sequence ID" value="KAF4134316.1"/>
    <property type="molecule type" value="Genomic_DNA"/>
</dbReference>
<name>A0A833WFH1_PHYIN</name>
<organism evidence="1 3">
    <name type="scientific">Phytophthora infestans</name>
    <name type="common">Potato late blight agent</name>
    <name type="synonym">Botrytis infestans</name>
    <dbReference type="NCBI Taxonomy" id="4787"/>
    <lineage>
        <taxon>Eukaryota</taxon>
        <taxon>Sar</taxon>
        <taxon>Stramenopiles</taxon>
        <taxon>Oomycota</taxon>
        <taxon>Peronosporomycetes</taxon>
        <taxon>Peronosporales</taxon>
        <taxon>Peronosporaceae</taxon>
        <taxon>Phytophthora</taxon>
    </lineage>
</organism>
<dbReference type="Proteomes" id="UP000602510">
    <property type="component" value="Unassembled WGS sequence"/>
</dbReference>
<dbReference type="EMBL" id="WSZM01000149">
    <property type="protein sequence ID" value="KAF4040293.1"/>
    <property type="molecule type" value="Genomic_DNA"/>
</dbReference>
<evidence type="ECO:0000313" key="1">
    <source>
        <dbReference type="EMBL" id="KAF4040293.1"/>
    </source>
</evidence>
<gene>
    <name evidence="1" type="ORF">GN244_ATG07486</name>
    <name evidence="2" type="ORF">GN958_ATG16448</name>
</gene>
<proteinExistence type="predicted"/>
<evidence type="ECO:0000313" key="2">
    <source>
        <dbReference type="EMBL" id="KAF4134316.1"/>
    </source>
</evidence>
<dbReference type="Proteomes" id="UP000704712">
    <property type="component" value="Unassembled WGS sequence"/>
</dbReference>
<reference evidence="1" key="1">
    <citation type="submission" date="2020-04" db="EMBL/GenBank/DDBJ databases">
        <title>Hybrid Assembly of Korean Phytophthora infestans isolates.</title>
        <authorList>
            <person name="Prokchorchik M."/>
            <person name="Lee Y."/>
            <person name="Seo J."/>
            <person name="Cho J.-H."/>
            <person name="Park Y.-E."/>
            <person name="Jang D.-C."/>
            <person name="Im J.-S."/>
            <person name="Choi J.-G."/>
            <person name="Park H.-J."/>
            <person name="Lee G.-B."/>
            <person name="Lee Y.-G."/>
            <person name="Hong S.-Y."/>
            <person name="Cho K."/>
            <person name="Sohn K.H."/>
        </authorList>
    </citation>
    <scope>NUCLEOTIDE SEQUENCE</scope>
    <source>
        <strain evidence="1">KR_1_A1</strain>
        <strain evidence="2">KR_2_A2</strain>
    </source>
</reference>
<evidence type="ECO:0000313" key="3">
    <source>
        <dbReference type="Proteomes" id="UP000602510"/>
    </source>
</evidence>
<comment type="caution">
    <text evidence="1">The sequence shown here is derived from an EMBL/GenBank/DDBJ whole genome shotgun (WGS) entry which is preliminary data.</text>
</comment>
<keyword evidence="3" id="KW-1185">Reference proteome</keyword>